<reference evidence="7 8" key="1">
    <citation type="submission" date="2020-06" db="EMBL/GenBank/DDBJ databases">
        <authorList>
            <person name="Li R."/>
            <person name="Bekaert M."/>
        </authorList>
    </citation>
    <scope>NUCLEOTIDE SEQUENCE [LARGE SCALE GENOMIC DNA]</scope>
    <source>
        <strain evidence="8">wild</strain>
    </source>
</reference>
<dbReference type="Gene3D" id="3.90.215.10">
    <property type="entry name" value="Gamma Fibrinogen, chain A, domain 1"/>
    <property type="match status" value="1"/>
</dbReference>
<accession>A0A6J8AU86</accession>
<name>A0A6J8AU86_MYTCO</name>
<dbReference type="InterPro" id="IPR036056">
    <property type="entry name" value="Fibrinogen-like_C"/>
</dbReference>
<feature type="chain" id="PRO_5026789685" description="Fibrinogen C-terminal domain-containing protein" evidence="5">
    <location>
        <begin position="21"/>
        <end position="413"/>
    </location>
</feature>
<dbReference type="GO" id="GO:0030674">
    <property type="term" value="F:protein-macromolecule adaptor activity"/>
    <property type="evidence" value="ECO:0007669"/>
    <property type="project" value="TreeGrafter"/>
</dbReference>
<dbReference type="InterPro" id="IPR002181">
    <property type="entry name" value="Fibrinogen_a/b/g_C_dom"/>
</dbReference>
<dbReference type="EMBL" id="CACVKT020001970">
    <property type="protein sequence ID" value="CAC5373778.1"/>
    <property type="molecule type" value="Genomic_DNA"/>
</dbReference>
<keyword evidence="8" id="KW-1185">Reference proteome</keyword>
<dbReference type="CDD" id="cd00087">
    <property type="entry name" value="FReD"/>
    <property type="match status" value="1"/>
</dbReference>
<dbReference type="GO" id="GO:0005201">
    <property type="term" value="F:extracellular matrix structural constituent"/>
    <property type="evidence" value="ECO:0007669"/>
    <property type="project" value="TreeGrafter"/>
</dbReference>
<evidence type="ECO:0000256" key="1">
    <source>
        <dbReference type="ARBA" id="ARBA00004613"/>
    </source>
</evidence>
<organism evidence="7 8">
    <name type="scientific">Mytilus coruscus</name>
    <name type="common">Sea mussel</name>
    <dbReference type="NCBI Taxonomy" id="42192"/>
    <lineage>
        <taxon>Eukaryota</taxon>
        <taxon>Metazoa</taxon>
        <taxon>Spiralia</taxon>
        <taxon>Lophotrochozoa</taxon>
        <taxon>Mollusca</taxon>
        <taxon>Bivalvia</taxon>
        <taxon>Autobranchia</taxon>
        <taxon>Pteriomorphia</taxon>
        <taxon>Mytilida</taxon>
        <taxon>Mytiloidea</taxon>
        <taxon>Mytilidae</taxon>
        <taxon>Mytilinae</taxon>
        <taxon>Mytilus</taxon>
    </lineage>
</organism>
<dbReference type="GO" id="GO:0034116">
    <property type="term" value="P:positive regulation of heterotypic cell-cell adhesion"/>
    <property type="evidence" value="ECO:0007669"/>
    <property type="project" value="TreeGrafter"/>
</dbReference>
<dbReference type="SMART" id="SM00186">
    <property type="entry name" value="FBG"/>
    <property type="match status" value="1"/>
</dbReference>
<feature type="domain" description="Fibrinogen C-terminal" evidence="6">
    <location>
        <begin position="196"/>
        <end position="413"/>
    </location>
</feature>
<evidence type="ECO:0000313" key="8">
    <source>
        <dbReference type="Proteomes" id="UP000507470"/>
    </source>
</evidence>
<dbReference type="GO" id="GO:0005577">
    <property type="term" value="C:fibrinogen complex"/>
    <property type="evidence" value="ECO:0007669"/>
    <property type="project" value="TreeGrafter"/>
</dbReference>
<keyword evidence="2" id="KW-0964">Secreted</keyword>
<proteinExistence type="predicted"/>
<dbReference type="OrthoDB" id="6123818at2759"/>
<dbReference type="Proteomes" id="UP000507470">
    <property type="component" value="Unassembled WGS sequence"/>
</dbReference>
<dbReference type="InterPro" id="IPR014716">
    <property type="entry name" value="Fibrinogen_a/b/g_C_1"/>
</dbReference>
<evidence type="ECO:0000256" key="3">
    <source>
        <dbReference type="ARBA" id="ARBA00023157"/>
    </source>
</evidence>
<keyword evidence="5" id="KW-0732">Signal</keyword>
<evidence type="ECO:0000313" key="7">
    <source>
        <dbReference type="EMBL" id="CAC5373778.1"/>
    </source>
</evidence>
<dbReference type="AlphaFoldDB" id="A0A6J8AU86"/>
<dbReference type="PANTHER" id="PTHR47221:SF5">
    <property type="entry name" value="FIBRINOGEN C-TERMINAL DOMAIN-CONTAINING PROTEIN"/>
    <property type="match status" value="1"/>
</dbReference>
<feature type="signal peptide" evidence="5">
    <location>
        <begin position="1"/>
        <end position="20"/>
    </location>
</feature>
<evidence type="ECO:0000256" key="2">
    <source>
        <dbReference type="ARBA" id="ARBA00022525"/>
    </source>
</evidence>
<dbReference type="Pfam" id="PF00147">
    <property type="entry name" value="Fibrinogen_C"/>
    <property type="match status" value="1"/>
</dbReference>
<sequence length="413" mass="46496">MLHGCTLVLISIFLNGNARADSCENDNCSASIDIPLISKLNAPLKAELDITSLTKQLKELIQKEVKVAVSIEMKDLLENILDKKMQTAVDSLGKSYNLIMSTFMQKIEDGTAQIEESVAVLYNKTVAFDRKLTELEVNTEKKNTFMMSKQNILASDINSLTAMDNKLVGEIEQMKEKQKLTESKMSLIESKVISSTEIGNIMKDCNDVHRTMHESGVYHIYPGGTPGYKVYCDMDTDGGGWTVFQYRSGGLVSFHERRWEDYKNGFGEVSAEHWLGNERVHQLTGLGNNVLRIYLEDWDGNSSYAVFSNFSFGDESSNYTLSYGTYRGTAGNSLANNEQFATVDRDNDKYPGSCTRNSRGGPWWYRNHCGYSGLNGEYVKGGRGLKRAHGIIWEGWKGFEYSMKVSKMMIRKI</sequence>
<gene>
    <name evidence="7" type="ORF">MCOR_11405</name>
</gene>
<evidence type="ECO:0000259" key="6">
    <source>
        <dbReference type="PROSITE" id="PS51406"/>
    </source>
</evidence>
<keyword evidence="3" id="KW-1015">Disulfide bond</keyword>
<dbReference type="PANTHER" id="PTHR47221">
    <property type="entry name" value="FIBRINOGEN ALPHA CHAIN"/>
    <property type="match status" value="1"/>
</dbReference>
<evidence type="ECO:0000256" key="5">
    <source>
        <dbReference type="SAM" id="SignalP"/>
    </source>
</evidence>
<protein>
    <recommendedName>
        <fullName evidence="6">Fibrinogen C-terminal domain-containing protein</fullName>
    </recommendedName>
</protein>
<evidence type="ECO:0000256" key="4">
    <source>
        <dbReference type="ARBA" id="ARBA00023180"/>
    </source>
</evidence>
<dbReference type="NCBIfam" id="NF040941">
    <property type="entry name" value="GGGWT_bact"/>
    <property type="match status" value="1"/>
</dbReference>
<comment type="subcellular location">
    <subcellularLocation>
        <location evidence="1">Secreted</location>
    </subcellularLocation>
</comment>
<dbReference type="PROSITE" id="PS51406">
    <property type="entry name" value="FIBRINOGEN_C_2"/>
    <property type="match status" value="1"/>
</dbReference>
<dbReference type="InterPro" id="IPR037579">
    <property type="entry name" value="FIB_ANG-like"/>
</dbReference>
<dbReference type="SUPFAM" id="SSF56496">
    <property type="entry name" value="Fibrinogen C-terminal domain-like"/>
    <property type="match status" value="1"/>
</dbReference>
<keyword evidence="4" id="KW-0325">Glycoprotein</keyword>